<reference evidence="3 4" key="1">
    <citation type="journal article" date="2019" name="Nat. Med.">
        <title>A library of human gut bacterial isolates paired with longitudinal multiomics data enables mechanistic microbiome research.</title>
        <authorList>
            <person name="Poyet M."/>
            <person name="Groussin M."/>
            <person name="Gibbons S.M."/>
            <person name="Avila-Pacheco J."/>
            <person name="Jiang X."/>
            <person name="Kearney S.M."/>
            <person name="Perrotta A.R."/>
            <person name="Berdy B."/>
            <person name="Zhao S."/>
            <person name="Lieberman T.D."/>
            <person name="Swanson P.K."/>
            <person name="Smith M."/>
            <person name="Roesemann S."/>
            <person name="Alexander J.E."/>
            <person name="Rich S.A."/>
            <person name="Livny J."/>
            <person name="Vlamakis H."/>
            <person name="Clish C."/>
            <person name="Bullock K."/>
            <person name="Deik A."/>
            <person name="Scott J."/>
            <person name="Pierce K.A."/>
            <person name="Xavier R.J."/>
            <person name="Alm E.J."/>
        </authorList>
    </citation>
    <scope>NUCLEOTIDE SEQUENCE [LARGE SCALE GENOMIC DNA]</scope>
    <source>
        <strain evidence="3 4">BIOML-A46</strain>
    </source>
</reference>
<dbReference type="GO" id="GO:0006310">
    <property type="term" value="P:DNA recombination"/>
    <property type="evidence" value="ECO:0007669"/>
    <property type="project" value="InterPro"/>
</dbReference>
<feature type="compositionally biased region" description="Basic and acidic residues" evidence="2">
    <location>
        <begin position="142"/>
        <end position="162"/>
    </location>
</feature>
<dbReference type="AlphaFoldDB" id="A0A642F1C8"/>
<evidence type="ECO:0000256" key="1">
    <source>
        <dbReference type="SAM" id="Coils"/>
    </source>
</evidence>
<protein>
    <submittedName>
        <fullName evidence="3">Mobilization protein BmpH</fullName>
    </submittedName>
</protein>
<organism evidence="3 4">
    <name type="scientific">Bacteroides fragilis</name>
    <dbReference type="NCBI Taxonomy" id="817"/>
    <lineage>
        <taxon>Bacteria</taxon>
        <taxon>Pseudomonadati</taxon>
        <taxon>Bacteroidota</taxon>
        <taxon>Bacteroidia</taxon>
        <taxon>Bacteroidales</taxon>
        <taxon>Bacteroidaceae</taxon>
        <taxon>Bacteroides</taxon>
    </lineage>
</organism>
<accession>A0A642F1C8</accession>
<comment type="caution">
    <text evidence="3">The sequence shown here is derived from an EMBL/GenBank/DDBJ whole genome shotgun (WGS) entry which is preliminary data.</text>
</comment>
<keyword evidence="1" id="KW-0175">Coiled coil</keyword>
<dbReference type="CDD" id="cd17242">
    <property type="entry name" value="MobM_relaxase"/>
    <property type="match status" value="1"/>
</dbReference>
<proteinExistence type="predicted"/>
<dbReference type="Pfam" id="PF01076">
    <property type="entry name" value="Mob_Pre"/>
    <property type="match status" value="1"/>
</dbReference>
<evidence type="ECO:0000256" key="2">
    <source>
        <dbReference type="SAM" id="MobiDB-lite"/>
    </source>
</evidence>
<name>A0A642F1C8_BACFG</name>
<dbReference type="EMBL" id="VWCJ01000006">
    <property type="protein sequence ID" value="KAA4997468.1"/>
    <property type="molecule type" value="Genomic_DNA"/>
</dbReference>
<sequence length="417" mass="48327">MGFVVLHIDKASGNDAGMTAHIERTIDPANADKERTHLNRELVEFPQGVDCRTQAIQHRLDNAGITRKIGINQVRVLRIMLSGTPENMQYIEAVGKLDEWCENNLAWLRKTYGSDNVVSAVLHMDEKTPHIHATVVPIVTGERRKVKETQKREGKPEQETPGKKKYRKKSTNAVRLCADDVMTRENLKLFQDTYAEAMAKYGLQRGIDGSEAKHTTNQEYYRELFIQKDELQEYVEVLQEQKSEINEKIRDLYDRKDEAREKFLNMDEYNKQKESEISETESRLEQLKQDYEPYKAEEDMNLFFGVFPQLNEHLRTVKLCKGIGLTIEAIKKLFNGETVPVTGKLHSPEHDRDFSVQDAKLQLLKEQGNPDKFRLSLNGQNIFGWFKQKYQELKQVVRPHIKPPVKPEVGKNKGFKR</sequence>
<evidence type="ECO:0000313" key="3">
    <source>
        <dbReference type="EMBL" id="KAA4997468.1"/>
    </source>
</evidence>
<feature type="region of interest" description="Disordered" evidence="2">
    <location>
        <begin position="142"/>
        <end position="170"/>
    </location>
</feature>
<dbReference type="Proteomes" id="UP000460666">
    <property type="component" value="Unassembled WGS sequence"/>
</dbReference>
<dbReference type="RefSeq" id="WP_011202328.1">
    <property type="nucleotide sequence ID" value="NZ_JACFSS010000007.1"/>
</dbReference>
<feature type="coiled-coil region" evidence="1">
    <location>
        <begin position="221"/>
        <end position="297"/>
    </location>
</feature>
<dbReference type="Gene3D" id="3.30.930.30">
    <property type="match status" value="1"/>
</dbReference>
<dbReference type="InterPro" id="IPR001668">
    <property type="entry name" value="Mob_Pre"/>
</dbReference>
<dbReference type="NCBIfam" id="NF041497">
    <property type="entry name" value="MobV"/>
    <property type="match status" value="1"/>
</dbReference>
<evidence type="ECO:0000313" key="4">
    <source>
        <dbReference type="Proteomes" id="UP000460666"/>
    </source>
</evidence>
<gene>
    <name evidence="3" type="ORF">F2Z89_10570</name>
</gene>
<dbReference type="GO" id="GO:0003677">
    <property type="term" value="F:DNA binding"/>
    <property type="evidence" value="ECO:0007669"/>
    <property type="project" value="InterPro"/>
</dbReference>